<sequence length="185" mass="20564">MLLSNLTLLNLFLPTEGLYKHHTTGPPHFISSPFSPHFGRHTTITPPHQESTKGKSSVVDTRFWRDGNKGIKRSIAEGKTLALIDAIVDGDTTVVSLVGMVVRGAIVVGFPRTTINSLRIFFRTKSLVINARFTEHLCSSSWNHLTGLILFSGDSRDCQLQAHRELAHCCEVLEEDDDEKLNLTV</sequence>
<organism evidence="1 2">
    <name type="scientific">Cichorium intybus</name>
    <name type="common">Chicory</name>
    <dbReference type="NCBI Taxonomy" id="13427"/>
    <lineage>
        <taxon>Eukaryota</taxon>
        <taxon>Viridiplantae</taxon>
        <taxon>Streptophyta</taxon>
        <taxon>Embryophyta</taxon>
        <taxon>Tracheophyta</taxon>
        <taxon>Spermatophyta</taxon>
        <taxon>Magnoliopsida</taxon>
        <taxon>eudicotyledons</taxon>
        <taxon>Gunneridae</taxon>
        <taxon>Pentapetalae</taxon>
        <taxon>asterids</taxon>
        <taxon>campanulids</taxon>
        <taxon>Asterales</taxon>
        <taxon>Asteraceae</taxon>
        <taxon>Cichorioideae</taxon>
        <taxon>Cichorieae</taxon>
        <taxon>Cichoriinae</taxon>
        <taxon>Cichorium</taxon>
    </lineage>
</organism>
<reference evidence="1 2" key="2">
    <citation type="journal article" date="2022" name="Mol. Ecol. Resour.">
        <title>The genomes of chicory, endive, great burdock and yacon provide insights into Asteraceae paleo-polyploidization history and plant inulin production.</title>
        <authorList>
            <person name="Fan W."/>
            <person name="Wang S."/>
            <person name="Wang H."/>
            <person name="Wang A."/>
            <person name="Jiang F."/>
            <person name="Liu H."/>
            <person name="Zhao H."/>
            <person name="Xu D."/>
            <person name="Zhang Y."/>
        </authorList>
    </citation>
    <scope>NUCLEOTIDE SEQUENCE [LARGE SCALE GENOMIC DNA]</scope>
    <source>
        <strain evidence="2">cv. Punajuju</strain>
        <tissue evidence="1">Leaves</tissue>
    </source>
</reference>
<comment type="caution">
    <text evidence="1">The sequence shown here is derived from an EMBL/GenBank/DDBJ whole genome shotgun (WGS) entry which is preliminary data.</text>
</comment>
<reference evidence="2" key="1">
    <citation type="journal article" date="2022" name="Mol. Ecol. Resour.">
        <title>The genomes of chicory, endive, great burdock and yacon provide insights into Asteraceae palaeo-polyploidization history and plant inulin production.</title>
        <authorList>
            <person name="Fan W."/>
            <person name="Wang S."/>
            <person name="Wang H."/>
            <person name="Wang A."/>
            <person name="Jiang F."/>
            <person name="Liu H."/>
            <person name="Zhao H."/>
            <person name="Xu D."/>
            <person name="Zhang Y."/>
        </authorList>
    </citation>
    <scope>NUCLEOTIDE SEQUENCE [LARGE SCALE GENOMIC DNA]</scope>
    <source>
        <strain evidence="2">cv. Punajuju</strain>
    </source>
</reference>
<proteinExistence type="predicted"/>
<evidence type="ECO:0000313" key="2">
    <source>
        <dbReference type="Proteomes" id="UP001055811"/>
    </source>
</evidence>
<keyword evidence="2" id="KW-1185">Reference proteome</keyword>
<protein>
    <submittedName>
        <fullName evidence="1">Uncharacterized protein</fullName>
    </submittedName>
</protein>
<gene>
    <name evidence="1" type="ORF">L2E82_25910</name>
</gene>
<dbReference type="Proteomes" id="UP001055811">
    <property type="component" value="Linkage Group LG04"/>
</dbReference>
<evidence type="ECO:0000313" key="1">
    <source>
        <dbReference type="EMBL" id="KAI3753846.1"/>
    </source>
</evidence>
<dbReference type="EMBL" id="CM042012">
    <property type="protein sequence ID" value="KAI3753846.1"/>
    <property type="molecule type" value="Genomic_DNA"/>
</dbReference>
<accession>A0ACB9E535</accession>
<name>A0ACB9E535_CICIN</name>